<comment type="caution">
    <text evidence="2">The sequence shown here is derived from an EMBL/GenBank/DDBJ whole genome shotgun (WGS) entry which is preliminary data.</text>
</comment>
<feature type="domain" description="DUF559" evidence="1">
    <location>
        <begin position="186"/>
        <end position="284"/>
    </location>
</feature>
<reference evidence="3" key="1">
    <citation type="journal article" date="2019" name="Int. J. Syst. Evol. Microbiol.">
        <title>The Global Catalogue of Microorganisms (GCM) 10K type strain sequencing project: providing services to taxonomists for standard genome sequencing and annotation.</title>
        <authorList>
            <consortium name="The Broad Institute Genomics Platform"/>
            <consortium name="The Broad Institute Genome Sequencing Center for Infectious Disease"/>
            <person name="Wu L."/>
            <person name="Ma J."/>
        </authorList>
    </citation>
    <scope>NUCLEOTIDE SEQUENCE [LARGE SCALE GENOMIC DNA]</scope>
    <source>
        <strain evidence="3">JCM 16540</strain>
    </source>
</reference>
<organism evidence="2 3">
    <name type="scientific">Microlunatus spumicola</name>
    <dbReference type="NCBI Taxonomy" id="81499"/>
    <lineage>
        <taxon>Bacteria</taxon>
        <taxon>Bacillati</taxon>
        <taxon>Actinomycetota</taxon>
        <taxon>Actinomycetes</taxon>
        <taxon>Propionibacteriales</taxon>
        <taxon>Propionibacteriaceae</taxon>
        <taxon>Microlunatus</taxon>
    </lineage>
</organism>
<evidence type="ECO:0000313" key="3">
    <source>
        <dbReference type="Proteomes" id="UP001500767"/>
    </source>
</evidence>
<keyword evidence="3" id="KW-1185">Reference proteome</keyword>
<dbReference type="Gene3D" id="3.40.960.10">
    <property type="entry name" value="VSR Endonuclease"/>
    <property type="match status" value="1"/>
</dbReference>
<gene>
    <name evidence="2" type="ORF">GCM10022197_37910</name>
</gene>
<protein>
    <submittedName>
        <fullName evidence="2">Type IV toxin-antitoxin system AbiEi family antitoxin domain-containing protein</fullName>
    </submittedName>
</protein>
<dbReference type="Proteomes" id="UP001500767">
    <property type="component" value="Unassembled WGS sequence"/>
</dbReference>
<name>A0ABP6Y469_9ACTN</name>
<dbReference type="InterPro" id="IPR007569">
    <property type="entry name" value="DUF559"/>
</dbReference>
<proteinExistence type="predicted"/>
<accession>A0ABP6Y469</accession>
<dbReference type="SUPFAM" id="SSF52980">
    <property type="entry name" value="Restriction endonuclease-like"/>
    <property type="match status" value="1"/>
</dbReference>
<dbReference type="EMBL" id="BAAAYR010000005">
    <property type="protein sequence ID" value="GAA3577097.1"/>
    <property type="molecule type" value="Genomic_DNA"/>
</dbReference>
<evidence type="ECO:0000259" key="1">
    <source>
        <dbReference type="Pfam" id="PF04480"/>
    </source>
</evidence>
<dbReference type="Pfam" id="PF04480">
    <property type="entry name" value="DUF559"/>
    <property type="match status" value="1"/>
</dbReference>
<dbReference type="RefSeq" id="WP_204911185.1">
    <property type="nucleotide sequence ID" value="NZ_BAAAYR010000005.1"/>
</dbReference>
<dbReference type="InterPro" id="IPR011335">
    <property type="entry name" value="Restrct_endonuc-II-like"/>
</dbReference>
<evidence type="ECO:0000313" key="2">
    <source>
        <dbReference type="EMBL" id="GAA3577097.1"/>
    </source>
</evidence>
<sequence length="293" mass="33030">MRLSDEVRTVLQRDGVIARRDHPALAGAMARLVRDGELAPVLPGVYATAGTSGQREARLAALARWAPDAVLVGRTAAQLTFWPTLPGSTVECALRWPRDPQAGFLFAKRRVPPELVLERHGLRMTCPDLTALDLSAELGGYPIDQVLLRRQGTLAGLHEALRLTPSRAGNRDRRAVLLDSRDEPWSAAERICHRLLRSAGITGWKANLPVDLRGHHYFLDVGFPALRLVLEIDGRIHQTDPELFESDRWRQNDLVLEGWTVLRFTWRMLEDHPGLVVELVEEAIRSIRDPRWR</sequence>